<evidence type="ECO:0000313" key="4">
    <source>
        <dbReference type="Proteomes" id="UP000000423"/>
    </source>
</evidence>
<dbReference type="KEGG" id="uur:UU334"/>
<proteinExistence type="predicted"/>
<dbReference type="STRING" id="273119.UU334"/>
<sequence>MMNDSVKQTNNIDENQLKPTTKSFFDDKNNQLTKVLNIPSVVKYTESKIKKNGKNFSINLIITITTMFIVIGIIITIAIAIGIKLS</sequence>
<name>Q9PQF7_UREPA</name>
<keyword evidence="4" id="KW-1185">Reference proteome</keyword>
<feature type="region of interest" description="Disordered" evidence="1">
    <location>
        <begin position="1"/>
        <end position="25"/>
    </location>
</feature>
<dbReference type="HOGENOM" id="CLU_190051_0_0_14"/>
<feature type="transmembrane region" description="Helical" evidence="2">
    <location>
        <begin position="58"/>
        <end position="83"/>
    </location>
</feature>
<evidence type="ECO:0000256" key="1">
    <source>
        <dbReference type="SAM" id="MobiDB-lite"/>
    </source>
</evidence>
<keyword evidence="2" id="KW-0812">Transmembrane</keyword>
<gene>
    <name evidence="3" type="ordered locus">UU334</name>
</gene>
<dbReference type="EMBL" id="AF222894">
    <property type="protein sequence ID" value="AAF30743.1"/>
    <property type="molecule type" value="Genomic_DNA"/>
</dbReference>
<keyword evidence="2" id="KW-1133">Transmembrane helix</keyword>
<dbReference type="Proteomes" id="UP000000423">
    <property type="component" value="Chromosome"/>
</dbReference>
<reference evidence="3 4" key="1">
    <citation type="journal article" date="2000" name="Nature">
        <title>The complete sequence of the mucosal pathogen Ureaplasma urealyticum.</title>
        <authorList>
            <person name="Glass J.I."/>
            <person name="Lefkowitz E.J."/>
            <person name="Glass J.S."/>
            <person name="Heiner C.R."/>
            <person name="Chen E.Y."/>
            <person name="Cassell G.H."/>
        </authorList>
    </citation>
    <scope>NUCLEOTIDE SEQUENCE [LARGE SCALE GENOMIC DNA]</scope>
    <source>
        <strain evidence="3 4">ATCC 700970</strain>
    </source>
</reference>
<accession>Q9PQF7</accession>
<dbReference type="AlphaFoldDB" id="Q9PQF7"/>
<evidence type="ECO:0000256" key="2">
    <source>
        <dbReference type="SAM" id="Phobius"/>
    </source>
</evidence>
<protein>
    <submittedName>
        <fullName evidence="3">Unique hypothetical</fullName>
    </submittedName>
</protein>
<keyword evidence="2" id="KW-0472">Membrane</keyword>
<evidence type="ECO:0000313" key="3">
    <source>
        <dbReference type="EMBL" id="AAF30743.1"/>
    </source>
</evidence>
<dbReference type="EnsemblBacteria" id="AAF30743">
    <property type="protein sequence ID" value="AAF30743"/>
    <property type="gene ID" value="UU334"/>
</dbReference>
<organism evidence="3 4">
    <name type="scientific">Ureaplasma parvum serovar 3 (strain ATCC 700970)</name>
    <dbReference type="NCBI Taxonomy" id="273119"/>
    <lineage>
        <taxon>Bacteria</taxon>
        <taxon>Bacillati</taxon>
        <taxon>Mycoplasmatota</taxon>
        <taxon>Mycoplasmoidales</taxon>
        <taxon>Mycoplasmoidaceae</taxon>
        <taxon>Ureaplasma</taxon>
    </lineage>
</organism>
<feature type="compositionally biased region" description="Polar residues" evidence="1">
    <location>
        <begin position="1"/>
        <end position="23"/>
    </location>
</feature>